<evidence type="ECO:0000313" key="4">
    <source>
        <dbReference type="Proteomes" id="UP001420932"/>
    </source>
</evidence>
<dbReference type="Proteomes" id="UP001420932">
    <property type="component" value="Unassembled WGS sequence"/>
</dbReference>
<keyword evidence="1" id="KW-0472">Membrane</keyword>
<dbReference type="InterPro" id="IPR007577">
    <property type="entry name" value="GlycoTrfase_DXD_sugar-bd_CS"/>
</dbReference>
<organism evidence="3 4">
    <name type="scientific">Stephania yunnanensis</name>
    <dbReference type="NCBI Taxonomy" id="152371"/>
    <lineage>
        <taxon>Eukaryota</taxon>
        <taxon>Viridiplantae</taxon>
        <taxon>Streptophyta</taxon>
        <taxon>Embryophyta</taxon>
        <taxon>Tracheophyta</taxon>
        <taxon>Spermatophyta</taxon>
        <taxon>Magnoliopsida</taxon>
        <taxon>Ranunculales</taxon>
        <taxon>Menispermaceae</taxon>
        <taxon>Menispermoideae</taxon>
        <taxon>Cissampelideae</taxon>
        <taxon>Stephania</taxon>
    </lineage>
</organism>
<dbReference type="AlphaFoldDB" id="A0AAP0LBW0"/>
<dbReference type="SUPFAM" id="SSF53448">
    <property type="entry name" value="Nucleotide-diphospho-sugar transferases"/>
    <property type="match status" value="1"/>
</dbReference>
<sequence>MRSPSRKWCSLLIIVVLAGGFFVFPIGLFGFIENMRKFQIVKPNIIFRIDVGTEVNSLKETDGGVDDHHQRPDTLVCPTNMTAEERKAWMKKKVPEFGIFRTTALSQQFEQRAEKFFNGGCDGQFFMTWIAPVKSFREREFIAMESLFDAHPNGCLMILSRSMDSKNGREILKPLIERGFKVTALTPDWSFLLKETHGEGWLAEIKEGRRDPGEIPLAQNLSNLLRLAVLYKYGGIYLDTDFIVLKKLTDLKNAIGAQSVDPISGKWNRVNNAILIFDKKHPILKDFIARFSLNFDGNRWGFNGPHMLTTVIGKLGRRPDYNITILPMPAFYPVDWNKISVFFKKPLNKEESRRRAANLEYLNNKSYCLHLWNKHSSKYKIEEGSVIEQLISDHCILCQLTRNT</sequence>
<feature type="domain" description="Alpha 1,4-glycosyltransferase" evidence="2">
    <location>
        <begin position="277"/>
        <end position="398"/>
    </location>
</feature>
<dbReference type="InterPro" id="IPR029044">
    <property type="entry name" value="Nucleotide-diphossugar_trans"/>
</dbReference>
<evidence type="ECO:0000256" key="1">
    <source>
        <dbReference type="SAM" id="Phobius"/>
    </source>
</evidence>
<keyword evidence="1" id="KW-0812">Transmembrane</keyword>
<dbReference type="Gene3D" id="3.90.550.20">
    <property type="match status" value="1"/>
</dbReference>
<dbReference type="EMBL" id="JBBNAF010000001">
    <property type="protein sequence ID" value="KAK9168171.1"/>
    <property type="molecule type" value="Genomic_DNA"/>
</dbReference>
<reference evidence="3 4" key="1">
    <citation type="submission" date="2024-01" db="EMBL/GenBank/DDBJ databases">
        <title>Genome assemblies of Stephania.</title>
        <authorList>
            <person name="Yang L."/>
        </authorList>
    </citation>
    <scope>NUCLEOTIDE SEQUENCE [LARGE SCALE GENOMIC DNA]</scope>
    <source>
        <strain evidence="3">YNDBR</strain>
        <tissue evidence="3">Leaf</tissue>
    </source>
</reference>
<accession>A0AAP0LBW0</accession>
<dbReference type="PANTHER" id="PTHR46781:SF2">
    <property type="entry name" value="ALPHA 1,4-GLYCOSYLTRANSFERASE FAMILY PROTEIN"/>
    <property type="match status" value="1"/>
</dbReference>
<dbReference type="PANTHER" id="PTHR46781">
    <property type="entry name" value="ALPHA 1,4-GLYCOSYLTRANSFERASE FAMILY PROTEIN"/>
    <property type="match status" value="1"/>
</dbReference>
<feature type="transmembrane region" description="Helical" evidence="1">
    <location>
        <begin position="12"/>
        <end position="32"/>
    </location>
</feature>
<comment type="caution">
    <text evidence="3">The sequence shown here is derived from an EMBL/GenBank/DDBJ whole genome shotgun (WGS) entry which is preliminary data.</text>
</comment>
<dbReference type="InterPro" id="IPR007652">
    <property type="entry name" value="A1-4-GlycosylTfrase_dom"/>
</dbReference>
<protein>
    <recommendedName>
        <fullName evidence="2">Alpha 1,4-glycosyltransferase domain-containing protein</fullName>
    </recommendedName>
</protein>
<gene>
    <name evidence="3" type="ORF">Syun_000311</name>
</gene>
<evidence type="ECO:0000313" key="3">
    <source>
        <dbReference type="EMBL" id="KAK9168171.1"/>
    </source>
</evidence>
<dbReference type="Pfam" id="PF04572">
    <property type="entry name" value="Gb3_synth"/>
    <property type="match status" value="1"/>
</dbReference>
<dbReference type="InterPro" id="IPR044789">
    <property type="entry name" value="Put_A1-4-GlycosylTfrase_plant"/>
</dbReference>
<dbReference type="Pfam" id="PF04488">
    <property type="entry name" value="Gly_transf_sug"/>
    <property type="match status" value="1"/>
</dbReference>
<keyword evidence="4" id="KW-1185">Reference proteome</keyword>
<evidence type="ECO:0000259" key="2">
    <source>
        <dbReference type="Pfam" id="PF04572"/>
    </source>
</evidence>
<keyword evidence="1" id="KW-1133">Transmembrane helix</keyword>
<proteinExistence type="predicted"/>
<name>A0AAP0LBW0_9MAGN</name>